<comment type="catalytic activity">
    <reaction evidence="7">
        <text>adenosine + H2O + H(+) = inosine + NH4(+)</text>
        <dbReference type="Rhea" id="RHEA:24408"/>
        <dbReference type="ChEBI" id="CHEBI:15377"/>
        <dbReference type="ChEBI" id="CHEBI:15378"/>
        <dbReference type="ChEBI" id="CHEBI:16335"/>
        <dbReference type="ChEBI" id="CHEBI:17596"/>
        <dbReference type="ChEBI" id="CHEBI:28938"/>
        <dbReference type="EC" id="3.5.4.4"/>
    </reaction>
    <physiologicalReaction direction="left-to-right" evidence="7">
        <dbReference type="Rhea" id="RHEA:24409"/>
    </physiologicalReaction>
</comment>
<dbReference type="GO" id="GO:0016787">
    <property type="term" value="F:hydrolase activity"/>
    <property type="evidence" value="ECO:0007669"/>
    <property type="project" value="UniProtKB-KW"/>
</dbReference>
<evidence type="ECO:0000256" key="7">
    <source>
        <dbReference type="ARBA" id="ARBA00047989"/>
    </source>
</evidence>
<keyword evidence="5" id="KW-0378">Hydrolase</keyword>
<evidence type="ECO:0000256" key="1">
    <source>
        <dbReference type="ARBA" id="ARBA00000553"/>
    </source>
</evidence>
<evidence type="ECO:0000256" key="2">
    <source>
        <dbReference type="ARBA" id="ARBA00007353"/>
    </source>
</evidence>
<evidence type="ECO:0000256" key="8">
    <source>
        <dbReference type="ARBA" id="ARBA00048968"/>
    </source>
</evidence>
<name>A0A1J5Q9S5_9ZZZZ</name>
<organism evidence="10">
    <name type="scientific">mine drainage metagenome</name>
    <dbReference type="NCBI Taxonomy" id="410659"/>
    <lineage>
        <taxon>unclassified sequences</taxon>
        <taxon>metagenomes</taxon>
        <taxon>ecological metagenomes</taxon>
    </lineage>
</organism>
<dbReference type="GO" id="GO:0017061">
    <property type="term" value="F:S-methyl-5-thioadenosine phosphorylase activity"/>
    <property type="evidence" value="ECO:0007669"/>
    <property type="project" value="UniProtKB-EC"/>
</dbReference>
<keyword evidence="3" id="KW-0808">Transferase</keyword>
<dbReference type="PANTHER" id="PTHR30616">
    <property type="entry name" value="UNCHARACTERIZED PROTEIN YFIH"/>
    <property type="match status" value="1"/>
</dbReference>
<evidence type="ECO:0000256" key="9">
    <source>
        <dbReference type="ARBA" id="ARBA00049893"/>
    </source>
</evidence>
<comment type="caution">
    <text evidence="10">The sequence shown here is derived from an EMBL/GenBank/DDBJ whole genome shotgun (WGS) entry which is preliminary data.</text>
</comment>
<comment type="similarity">
    <text evidence="2">Belongs to the purine nucleoside phosphorylase YfiH/LACC1 family.</text>
</comment>
<evidence type="ECO:0000256" key="6">
    <source>
        <dbReference type="ARBA" id="ARBA00022833"/>
    </source>
</evidence>
<dbReference type="Gene3D" id="3.60.140.10">
    <property type="entry name" value="CNF1/YfiH-like putative cysteine hydrolases"/>
    <property type="match status" value="1"/>
</dbReference>
<dbReference type="Pfam" id="PF02578">
    <property type="entry name" value="Cu-oxidase_4"/>
    <property type="match status" value="1"/>
</dbReference>
<dbReference type="EMBL" id="MLJW01001065">
    <property type="protein sequence ID" value="OIQ80406.1"/>
    <property type="molecule type" value="Genomic_DNA"/>
</dbReference>
<dbReference type="SUPFAM" id="SSF64438">
    <property type="entry name" value="CNF1/YfiH-like putative cysteine hydrolases"/>
    <property type="match status" value="1"/>
</dbReference>
<evidence type="ECO:0000256" key="5">
    <source>
        <dbReference type="ARBA" id="ARBA00022801"/>
    </source>
</evidence>
<evidence type="ECO:0000256" key="3">
    <source>
        <dbReference type="ARBA" id="ARBA00022679"/>
    </source>
</evidence>
<comment type="catalytic activity">
    <reaction evidence="8">
        <text>adenosine + phosphate = alpha-D-ribose 1-phosphate + adenine</text>
        <dbReference type="Rhea" id="RHEA:27642"/>
        <dbReference type="ChEBI" id="CHEBI:16335"/>
        <dbReference type="ChEBI" id="CHEBI:16708"/>
        <dbReference type="ChEBI" id="CHEBI:43474"/>
        <dbReference type="ChEBI" id="CHEBI:57720"/>
        <dbReference type="EC" id="2.4.2.1"/>
    </reaction>
    <physiologicalReaction direction="left-to-right" evidence="8">
        <dbReference type="Rhea" id="RHEA:27643"/>
    </physiologicalReaction>
</comment>
<keyword evidence="4" id="KW-0479">Metal-binding</keyword>
<evidence type="ECO:0000313" key="10">
    <source>
        <dbReference type="EMBL" id="OIQ80406.1"/>
    </source>
</evidence>
<protein>
    <submittedName>
        <fullName evidence="10">Laccase domain protein YfiH</fullName>
    </submittedName>
</protein>
<dbReference type="PANTHER" id="PTHR30616:SF2">
    <property type="entry name" value="PURINE NUCLEOSIDE PHOSPHORYLASE LACC1"/>
    <property type="match status" value="1"/>
</dbReference>
<dbReference type="CDD" id="cd16833">
    <property type="entry name" value="YfiH"/>
    <property type="match status" value="1"/>
</dbReference>
<gene>
    <name evidence="10" type="primary">yfiH_9</name>
    <name evidence="10" type="ORF">GALL_378410</name>
</gene>
<dbReference type="NCBIfam" id="TIGR00726">
    <property type="entry name" value="peptidoglycan editing factor PgeF"/>
    <property type="match status" value="1"/>
</dbReference>
<dbReference type="GO" id="GO:0005507">
    <property type="term" value="F:copper ion binding"/>
    <property type="evidence" value="ECO:0007669"/>
    <property type="project" value="TreeGrafter"/>
</dbReference>
<proteinExistence type="inferred from homology"/>
<evidence type="ECO:0000256" key="4">
    <source>
        <dbReference type="ARBA" id="ARBA00022723"/>
    </source>
</evidence>
<comment type="catalytic activity">
    <reaction evidence="9">
        <text>S-methyl-5'-thioadenosine + phosphate = 5-(methylsulfanyl)-alpha-D-ribose 1-phosphate + adenine</text>
        <dbReference type="Rhea" id="RHEA:11852"/>
        <dbReference type="ChEBI" id="CHEBI:16708"/>
        <dbReference type="ChEBI" id="CHEBI:17509"/>
        <dbReference type="ChEBI" id="CHEBI:43474"/>
        <dbReference type="ChEBI" id="CHEBI:58533"/>
        <dbReference type="EC" id="2.4.2.28"/>
    </reaction>
    <physiologicalReaction direction="left-to-right" evidence="9">
        <dbReference type="Rhea" id="RHEA:11853"/>
    </physiologicalReaction>
</comment>
<dbReference type="InterPro" id="IPR038371">
    <property type="entry name" value="Cu_polyphenol_OxRdtase_sf"/>
</dbReference>
<sequence length="266" mass="27644">MLAQEHLIVPDWPASARVCALQTTRNGGLSLPPFGSLNLGAHVGDDSVMVAANRSLLQGLVPSEPVWMNQVHGTAVVVAEEAGCAPAADACISHQADAVCVVMTADCLPLLLCDAAATVVAAVHAGWRGLADGVIEAAVRAMGVPAGSLMAWLGPAIGPQAFEVGADVRDIFLHHDVAAAAAFVPSASTKWGAGHSSRPESEGCEGNGEKYLADLYLLARQRLGGLGVSQVYGGGFCTHSDKARFYSYRRDGQTGRMASLIWLRSS</sequence>
<dbReference type="AlphaFoldDB" id="A0A1J5Q9S5"/>
<dbReference type="InterPro" id="IPR011324">
    <property type="entry name" value="Cytotoxic_necrot_fac-like_cat"/>
</dbReference>
<accession>A0A1J5Q9S5</accession>
<dbReference type="InterPro" id="IPR003730">
    <property type="entry name" value="Cu_polyphenol_OxRdtase"/>
</dbReference>
<keyword evidence="6" id="KW-0862">Zinc</keyword>
<comment type="catalytic activity">
    <reaction evidence="1">
        <text>inosine + phosphate = alpha-D-ribose 1-phosphate + hypoxanthine</text>
        <dbReference type="Rhea" id="RHEA:27646"/>
        <dbReference type="ChEBI" id="CHEBI:17368"/>
        <dbReference type="ChEBI" id="CHEBI:17596"/>
        <dbReference type="ChEBI" id="CHEBI:43474"/>
        <dbReference type="ChEBI" id="CHEBI:57720"/>
        <dbReference type="EC" id="2.4.2.1"/>
    </reaction>
    <physiologicalReaction direction="left-to-right" evidence="1">
        <dbReference type="Rhea" id="RHEA:27647"/>
    </physiologicalReaction>
</comment>
<reference evidence="10" key="1">
    <citation type="submission" date="2016-10" db="EMBL/GenBank/DDBJ databases">
        <title>Sequence of Gallionella enrichment culture.</title>
        <authorList>
            <person name="Poehlein A."/>
            <person name="Muehling M."/>
            <person name="Daniel R."/>
        </authorList>
    </citation>
    <scope>NUCLEOTIDE SEQUENCE</scope>
</reference>